<dbReference type="Gene3D" id="3.90.640.10">
    <property type="entry name" value="Actin, Chain A, domain 4"/>
    <property type="match status" value="1"/>
</dbReference>
<evidence type="ECO:0000313" key="5">
    <source>
        <dbReference type="Proteomes" id="UP001596287"/>
    </source>
</evidence>
<dbReference type="EMBL" id="JBHSQB010000009">
    <property type="protein sequence ID" value="MFC6097459.1"/>
    <property type="molecule type" value="Genomic_DNA"/>
</dbReference>
<proteinExistence type="inferred from homology"/>
<dbReference type="PANTHER" id="PTHR19375">
    <property type="entry name" value="HEAT SHOCK PROTEIN 70KDA"/>
    <property type="match status" value="1"/>
</dbReference>
<dbReference type="SUPFAM" id="SSF53067">
    <property type="entry name" value="Actin-like ATPase domain"/>
    <property type="match status" value="2"/>
</dbReference>
<accession>A0ABW1PQE7</accession>
<organism evidence="4 5">
    <name type="scientific">Flavobacterium qiangtangense</name>
    <dbReference type="NCBI Taxonomy" id="1442595"/>
    <lineage>
        <taxon>Bacteria</taxon>
        <taxon>Pseudomonadati</taxon>
        <taxon>Bacteroidota</taxon>
        <taxon>Flavobacteriia</taxon>
        <taxon>Flavobacteriales</taxon>
        <taxon>Flavobacteriaceae</taxon>
        <taxon>Flavobacterium</taxon>
    </lineage>
</organism>
<comment type="similarity">
    <text evidence="1">Belongs to the heat shock protein 70 family.</text>
</comment>
<name>A0ABW1PQE7_9FLAO</name>
<evidence type="ECO:0000256" key="3">
    <source>
        <dbReference type="ARBA" id="ARBA00022840"/>
    </source>
</evidence>
<dbReference type="InterPro" id="IPR029047">
    <property type="entry name" value="HSP70_peptide-bd_sf"/>
</dbReference>
<dbReference type="Proteomes" id="UP001596287">
    <property type="component" value="Unassembled WGS sequence"/>
</dbReference>
<protein>
    <submittedName>
        <fullName evidence="4">Hsp70 family protein</fullName>
    </submittedName>
</protein>
<keyword evidence="5" id="KW-1185">Reference proteome</keyword>
<keyword evidence="2" id="KW-0547">Nucleotide-binding</keyword>
<dbReference type="CDD" id="cd24029">
    <property type="entry name" value="ASKHA_NBD_HSP70_DnaK_HscA_HscC"/>
    <property type="match status" value="1"/>
</dbReference>
<gene>
    <name evidence="4" type="ORF">ACFPVY_12460</name>
</gene>
<dbReference type="Pfam" id="PF00012">
    <property type="entry name" value="HSP70"/>
    <property type="match status" value="1"/>
</dbReference>
<dbReference type="InterPro" id="IPR018181">
    <property type="entry name" value="Heat_shock_70_CS"/>
</dbReference>
<dbReference type="PRINTS" id="PR00301">
    <property type="entry name" value="HEATSHOCK70"/>
</dbReference>
<dbReference type="RefSeq" id="WP_379792420.1">
    <property type="nucleotide sequence ID" value="NZ_JBHSQB010000009.1"/>
</dbReference>
<dbReference type="InterPro" id="IPR043129">
    <property type="entry name" value="ATPase_NBD"/>
</dbReference>
<keyword evidence="3" id="KW-0067">ATP-binding</keyword>
<dbReference type="Gene3D" id="3.30.420.40">
    <property type="match status" value="2"/>
</dbReference>
<comment type="caution">
    <text evidence="4">The sequence shown here is derived from an EMBL/GenBank/DDBJ whole genome shotgun (WGS) entry which is preliminary data.</text>
</comment>
<dbReference type="PROSITE" id="PS01036">
    <property type="entry name" value="HSP70_3"/>
    <property type="match status" value="1"/>
</dbReference>
<sequence>MKNINFGIDLGTTNSGIAKYENGKVTIFKNPVGFKDTIPSVVSFRKGRIQIGDKAREHVISNSNNVFSSFKRKMGSDENYFVEDLDKNITPIELSSMILKELASFAQGENPKTAVITIPASFDTIQTNATKKAGYSAGFEEVVLLQEPIAACLAYSNIQNLEIATEKKWLVYDFGGGTFDVALVKIDERELKVIDHKGNNFLGGVDLDTLFVEKIICPKIEANSSVENLWNKLASQENSIYKKLYFELLFKAEEAKKELSLKPTTNIEIDFDELDIFLDIDISKEEFEAILKAKFDESFQLTEKLITENRLQFSDIERIILVGGTTYIPYIREELQKRTEIIIDSSIDPTTAVILGATFYAGSKPSELVEKEEENVASEKVSEVKLELIFEPHSKDSEELIVAIVDNSISHYYRIIRADGGFDTGILKINQKISEFVPLLEKATNGFTISLYDFGQNQIHQKNIQITNGLYNILGQPLPNDICLEVDEQSGKTYMERIFKKNDILPMKKTIYKTCSKNILKNSDDKLIINIVEGNAGSMVGSNLTIGYIEISGRNFTQDLLKGMDVELNFKISESRDLSVNVYISSLDLEINEVFNPHQRTVSLEKLSAEVKSALDEINEEIENEEAEENYEYLSKIKRIKDYLAVLYNDSLEIADDKSTDKKYQIDEMKRIAIQEFDDLVRHKHVLGEIDEYRRTKDVFESYLERATPRQKEEFEKIIRTEKEFLESNNKYLIKQKNKELDKLLDDIYYKQDERYIDFFYHFRFLDDDQYKSASNFNKLVNLGDKALENKNLPELKAVCNQLYDLLKVKPKGKEDFNSFDGNLGLK</sequence>
<evidence type="ECO:0000313" key="4">
    <source>
        <dbReference type="EMBL" id="MFC6097459.1"/>
    </source>
</evidence>
<dbReference type="SUPFAM" id="SSF100920">
    <property type="entry name" value="Heat shock protein 70kD (HSP70), peptide-binding domain"/>
    <property type="match status" value="1"/>
</dbReference>
<dbReference type="InterPro" id="IPR013126">
    <property type="entry name" value="Hsp_70_fam"/>
</dbReference>
<evidence type="ECO:0000256" key="2">
    <source>
        <dbReference type="ARBA" id="ARBA00022741"/>
    </source>
</evidence>
<reference evidence="5" key="1">
    <citation type="journal article" date="2019" name="Int. J. Syst. Evol. Microbiol.">
        <title>The Global Catalogue of Microorganisms (GCM) 10K type strain sequencing project: providing services to taxonomists for standard genome sequencing and annotation.</title>
        <authorList>
            <consortium name="The Broad Institute Genomics Platform"/>
            <consortium name="The Broad Institute Genome Sequencing Center for Infectious Disease"/>
            <person name="Wu L."/>
            <person name="Ma J."/>
        </authorList>
    </citation>
    <scope>NUCLEOTIDE SEQUENCE [LARGE SCALE GENOMIC DNA]</scope>
    <source>
        <strain evidence="5">CCUG 49679</strain>
    </source>
</reference>
<dbReference type="Gene3D" id="2.60.34.10">
    <property type="entry name" value="Substrate Binding Domain Of DNAk, Chain A, domain 1"/>
    <property type="match status" value="1"/>
</dbReference>
<evidence type="ECO:0000256" key="1">
    <source>
        <dbReference type="ARBA" id="ARBA00007381"/>
    </source>
</evidence>
<dbReference type="PROSITE" id="PS00297">
    <property type="entry name" value="HSP70_1"/>
    <property type="match status" value="1"/>
</dbReference>